<reference evidence="3" key="1">
    <citation type="submission" date="2025-08" db="UniProtKB">
        <authorList>
            <consortium name="Ensembl"/>
        </authorList>
    </citation>
    <scope>IDENTIFICATION</scope>
</reference>
<evidence type="ECO:0000313" key="3">
    <source>
        <dbReference type="Ensembl" id="ENSJJAP00000004641.1"/>
    </source>
</evidence>
<reference evidence="3" key="2">
    <citation type="submission" date="2025-09" db="UniProtKB">
        <authorList>
            <consortium name="Ensembl"/>
        </authorList>
    </citation>
    <scope>IDENTIFICATION</scope>
</reference>
<evidence type="ECO:0000256" key="1">
    <source>
        <dbReference type="ARBA" id="ARBA00022801"/>
    </source>
</evidence>
<name>A0A8C5K6R5_JACJA</name>
<dbReference type="Proteomes" id="UP000694385">
    <property type="component" value="Unassembled WGS sequence"/>
</dbReference>
<dbReference type="Gene3D" id="3.40.50.1820">
    <property type="entry name" value="alpha/beta hydrolase"/>
    <property type="match status" value="1"/>
</dbReference>
<accession>A0A8C5K6R5</accession>
<evidence type="ECO:0000259" key="2">
    <source>
        <dbReference type="Pfam" id="PF07859"/>
    </source>
</evidence>
<keyword evidence="1" id="KW-0378">Hydrolase</keyword>
<dbReference type="InterPro" id="IPR050300">
    <property type="entry name" value="GDXG_lipolytic_enzyme"/>
</dbReference>
<dbReference type="AlphaFoldDB" id="A0A8C5K6R5"/>
<feature type="domain" description="Alpha/beta hydrolase fold-3" evidence="2">
    <location>
        <begin position="114"/>
        <end position="265"/>
    </location>
</feature>
<dbReference type="InterPro" id="IPR029058">
    <property type="entry name" value="AB_hydrolase_fold"/>
</dbReference>
<dbReference type="Ensembl" id="ENSJJAT00000010838.1">
    <property type="protein sequence ID" value="ENSJJAP00000004641.1"/>
    <property type="gene ID" value="ENSJJAG00000009632.1"/>
</dbReference>
<dbReference type="PANTHER" id="PTHR48081">
    <property type="entry name" value="AB HYDROLASE SUPERFAMILY PROTEIN C4A8.06C"/>
    <property type="match status" value="1"/>
</dbReference>
<dbReference type="SUPFAM" id="SSF53474">
    <property type="entry name" value="alpha/beta-Hydrolases"/>
    <property type="match status" value="1"/>
</dbReference>
<sequence length="406" mass="45638">VLLLAILLAAGWLLVLGVGLWVLVKELLTTRVPPTITHPVKFRILHYIFQLILTWGNLLEKLKICSMPHFFRFIQDKVIVKKNPGVSVKDLHFGTIPVRLFQPKAASCSPRRGIVFYHGGGAVFGSLDCYHNLCSFLARETDSVVLSVGYRKLPDHHYPVIPQDCLNASIHFLEALQTYGVDPCRVVACGDSIGAGAGALVVQALLDRQDLPQFCAQVLIYPILQGVNYQLPSYQQNPNAPFLSRDFLMNCACKYLAIDLSWKDAMLKGACIHPDAWKKYGKWLSSDNIPQRFRSQGLKSEILGPFNEAAYLETRHVFEAKISPLLADDKVIAQLPKTFLLSLDRDVLRDDTLLYKKRLEDQGVPVTWCHMEDGFHGCIILFDKKYFFFPCSQSVANAVVSYIKGI</sequence>
<keyword evidence="4" id="KW-1185">Reference proteome</keyword>
<organism evidence="3 4">
    <name type="scientific">Jaculus jaculus</name>
    <name type="common">Lesser Egyptian jerboa</name>
    <dbReference type="NCBI Taxonomy" id="51337"/>
    <lineage>
        <taxon>Eukaryota</taxon>
        <taxon>Metazoa</taxon>
        <taxon>Chordata</taxon>
        <taxon>Craniata</taxon>
        <taxon>Vertebrata</taxon>
        <taxon>Euteleostomi</taxon>
        <taxon>Mammalia</taxon>
        <taxon>Eutheria</taxon>
        <taxon>Euarchontoglires</taxon>
        <taxon>Glires</taxon>
        <taxon>Rodentia</taxon>
        <taxon>Myomorpha</taxon>
        <taxon>Dipodoidea</taxon>
        <taxon>Dipodidae</taxon>
        <taxon>Dipodinae</taxon>
        <taxon>Jaculus</taxon>
    </lineage>
</organism>
<feature type="domain" description="Alpha/beta hydrolase fold-3" evidence="2">
    <location>
        <begin position="309"/>
        <end position="379"/>
    </location>
</feature>
<dbReference type="OMA" id="PVRMYQP"/>
<proteinExistence type="predicted"/>
<protein>
    <submittedName>
        <fullName evidence="3">Arylacetamide deacetylase-like 4</fullName>
    </submittedName>
</protein>
<dbReference type="InterPro" id="IPR013094">
    <property type="entry name" value="AB_hydrolase_3"/>
</dbReference>
<dbReference type="GO" id="GO:0016787">
    <property type="term" value="F:hydrolase activity"/>
    <property type="evidence" value="ECO:0007669"/>
    <property type="project" value="UniProtKB-KW"/>
</dbReference>
<evidence type="ECO:0000313" key="4">
    <source>
        <dbReference type="Proteomes" id="UP000694385"/>
    </source>
</evidence>
<dbReference type="PANTHER" id="PTHR48081:SF32">
    <property type="entry name" value="ALPHA_BETA HYDROLASE FOLD-3 DOMAIN-CONTAINING PROTEIN"/>
    <property type="match status" value="1"/>
</dbReference>
<dbReference type="Pfam" id="PF07859">
    <property type="entry name" value="Abhydrolase_3"/>
    <property type="match status" value="2"/>
</dbReference>
<dbReference type="GeneTree" id="ENSGT00940000157630"/>